<dbReference type="Gene3D" id="3.40.50.1820">
    <property type="entry name" value="alpha/beta hydrolase"/>
    <property type="match status" value="1"/>
</dbReference>
<dbReference type="GO" id="GO:0016787">
    <property type="term" value="F:hydrolase activity"/>
    <property type="evidence" value="ECO:0007669"/>
    <property type="project" value="UniProtKB-KW"/>
</dbReference>
<dbReference type="PANTHER" id="PTHR43798">
    <property type="entry name" value="MONOACYLGLYCEROL LIPASE"/>
    <property type="match status" value="1"/>
</dbReference>
<dbReference type="OrthoDB" id="9773293at2"/>
<evidence type="ECO:0000313" key="3">
    <source>
        <dbReference type="EMBL" id="OAS14836.1"/>
    </source>
</evidence>
<dbReference type="InterPro" id="IPR029058">
    <property type="entry name" value="AB_hydrolase_fold"/>
</dbReference>
<dbReference type="Proteomes" id="UP000078454">
    <property type="component" value="Unassembled WGS sequence"/>
</dbReference>
<dbReference type="GO" id="GO:0016020">
    <property type="term" value="C:membrane"/>
    <property type="evidence" value="ECO:0007669"/>
    <property type="project" value="TreeGrafter"/>
</dbReference>
<evidence type="ECO:0000259" key="2">
    <source>
        <dbReference type="Pfam" id="PF00561"/>
    </source>
</evidence>
<dbReference type="STRING" id="1850517.A8708_04875"/>
<dbReference type="PANTHER" id="PTHR43798:SF31">
    <property type="entry name" value="AB HYDROLASE SUPERFAMILY PROTEIN YCLE"/>
    <property type="match status" value="1"/>
</dbReference>
<dbReference type="PRINTS" id="PR00111">
    <property type="entry name" value="ABHYDROLASE"/>
</dbReference>
<organism evidence="3 4">
    <name type="scientific">Paenibacillus oryzisoli</name>
    <dbReference type="NCBI Taxonomy" id="1850517"/>
    <lineage>
        <taxon>Bacteria</taxon>
        <taxon>Bacillati</taxon>
        <taxon>Bacillota</taxon>
        <taxon>Bacilli</taxon>
        <taxon>Bacillales</taxon>
        <taxon>Paenibacillaceae</taxon>
        <taxon>Paenibacillus</taxon>
    </lineage>
</organism>
<protein>
    <submittedName>
        <fullName evidence="3">Esterase</fullName>
    </submittedName>
</protein>
<keyword evidence="1" id="KW-0378">Hydrolase</keyword>
<reference evidence="3 4" key="1">
    <citation type="submission" date="2016-05" db="EMBL/GenBank/DDBJ databases">
        <title>Paenibacillus sp. 1ZS3-15 nov., isolated from the rhizosphere soil.</title>
        <authorList>
            <person name="Zhang X.X."/>
            <person name="Zhang J."/>
        </authorList>
    </citation>
    <scope>NUCLEOTIDE SEQUENCE [LARGE SCALE GENOMIC DNA]</scope>
    <source>
        <strain evidence="3 4">1ZS3-15</strain>
    </source>
</reference>
<comment type="caution">
    <text evidence="3">The sequence shown here is derived from an EMBL/GenBank/DDBJ whole genome shotgun (WGS) entry which is preliminary data.</text>
</comment>
<feature type="domain" description="AB hydrolase-1" evidence="2">
    <location>
        <begin position="25"/>
        <end position="139"/>
    </location>
</feature>
<name>A0A198A1D9_9BACL</name>
<accession>A0A198A1D9</accession>
<dbReference type="Pfam" id="PF00561">
    <property type="entry name" value="Abhydrolase_1"/>
    <property type="match status" value="1"/>
</dbReference>
<dbReference type="SUPFAM" id="SSF53474">
    <property type="entry name" value="alpha/beta-Hydrolases"/>
    <property type="match status" value="1"/>
</dbReference>
<evidence type="ECO:0000256" key="1">
    <source>
        <dbReference type="ARBA" id="ARBA00022801"/>
    </source>
</evidence>
<gene>
    <name evidence="3" type="ORF">A8708_04875</name>
</gene>
<dbReference type="InterPro" id="IPR000073">
    <property type="entry name" value="AB_hydrolase_1"/>
</dbReference>
<sequence length="260" mass="29169">MEYYITVEPGVRVFVQDLNPTGKKTILFIHGWPLSHKQYEYQFNILPSMGIRCIGMDWRGFGNSDKPFVGYNLDRLADDIRVIIDTLQLTDITLAGHSAGGALAIRYIARHQSYGVSKLVLIDAQSPGSVPQKDANMFISGTLTDRPQMLAGLPESFFFKHITGPFSDWFIQIGLQAAGWSTAAVMATLRDENVRGDLGKINVPTLIIHGVHDKVVPFANAQETNKLIHNSVLVPFQYSSHVPFLDERDYFNRLLTQFVE</sequence>
<proteinExistence type="predicted"/>
<keyword evidence="4" id="KW-1185">Reference proteome</keyword>
<dbReference type="EMBL" id="LYPB01000087">
    <property type="protein sequence ID" value="OAS14836.1"/>
    <property type="molecule type" value="Genomic_DNA"/>
</dbReference>
<dbReference type="InterPro" id="IPR050266">
    <property type="entry name" value="AB_hydrolase_sf"/>
</dbReference>
<dbReference type="RefSeq" id="WP_068668942.1">
    <property type="nucleotide sequence ID" value="NZ_LYPB01000087.1"/>
</dbReference>
<dbReference type="AlphaFoldDB" id="A0A198A1D9"/>
<evidence type="ECO:0000313" key="4">
    <source>
        <dbReference type="Proteomes" id="UP000078454"/>
    </source>
</evidence>